<organism evidence="1 2">
    <name type="scientific">Diphasiastrum complanatum</name>
    <name type="common">Issler's clubmoss</name>
    <name type="synonym">Lycopodium complanatum</name>
    <dbReference type="NCBI Taxonomy" id="34168"/>
    <lineage>
        <taxon>Eukaryota</taxon>
        <taxon>Viridiplantae</taxon>
        <taxon>Streptophyta</taxon>
        <taxon>Embryophyta</taxon>
        <taxon>Tracheophyta</taxon>
        <taxon>Lycopodiopsida</taxon>
        <taxon>Lycopodiales</taxon>
        <taxon>Lycopodiaceae</taxon>
        <taxon>Lycopodioideae</taxon>
        <taxon>Diphasiastrum</taxon>
    </lineage>
</organism>
<reference evidence="2" key="1">
    <citation type="journal article" date="2024" name="Proc. Natl. Acad. Sci. U.S.A.">
        <title>Extraordinary preservation of gene collinearity over three hundred million years revealed in homosporous lycophytes.</title>
        <authorList>
            <person name="Li C."/>
            <person name="Wickell D."/>
            <person name="Kuo L.Y."/>
            <person name="Chen X."/>
            <person name="Nie B."/>
            <person name="Liao X."/>
            <person name="Peng D."/>
            <person name="Ji J."/>
            <person name="Jenkins J."/>
            <person name="Williams M."/>
            <person name="Shu S."/>
            <person name="Plott C."/>
            <person name="Barry K."/>
            <person name="Rajasekar S."/>
            <person name="Grimwood J."/>
            <person name="Han X."/>
            <person name="Sun S."/>
            <person name="Hou Z."/>
            <person name="He W."/>
            <person name="Dai G."/>
            <person name="Sun C."/>
            <person name="Schmutz J."/>
            <person name="Leebens-Mack J.H."/>
            <person name="Li F.W."/>
            <person name="Wang L."/>
        </authorList>
    </citation>
    <scope>NUCLEOTIDE SEQUENCE [LARGE SCALE GENOMIC DNA]</scope>
    <source>
        <strain evidence="2">cv. PW_Plant_1</strain>
    </source>
</reference>
<gene>
    <name evidence="1" type="ORF">O6H91_07G132800</name>
</gene>
<dbReference type="Proteomes" id="UP001162992">
    <property type="component" value="Chromosome 7"/>
</dbReference>
<name>A0ACC2D9N3_DIPCM</name>
<dbReference type="EMBL" id="CM055098">
    <property type="protein sequence ID" value="KAJ7551069.1"/>
    <property type="molecule type" value="Genomic_DNA"/>
</dbReference>
<protein>
    <submittedName>
        <fullName evidence="1">Uncharacterized protein</fullName>
    </submittedName>
</protein>
<sequence length="436" mass="49641">MVGFSSVHQEAFIDYNKVQIPNHVKRFSPQAHSRSHYDSQERPVVKSAKNQRKVERRIDRIPSEKADVALGPGLCESSFSNLNQFLEFTTPSVLLQYLPKTCLWDQFSTRWKQLEAESIPFFTLGDLWNSFDEWSAYGAGVPLLLKGEESVVQYYVPYLSALQLYTRVDVGCHLNSRRLGEESDVSDSDIRDTSSEASSDGEIDGILNLESGKNCRNLGERLADANCCGAENNSSLSGCWLRNGSHCKPEAVIDEEIWEEQERPGHLRFEYFEHAAPYSRVPLVDKISELSHDFPQLRTLRSVELLPESWLSIAWYPIYRIPTGPTLRDLATCFLTYHSLSTSFKGLQHEAGHLSLQNKRLLSSHVLVDNKLEKASLQAFGLASYKLRGGFWTSFGSSERQMASDLQDCAEFWLKQRCVRHPDFEFFLSHTATGWH</sequence>
<keyword evidence="2" id="KW-1185">Reference proteome</keyword>
<accession>A0ACC2D9N3</accession>
<evidence type="ECO:0000313" key="1">
    <source>
        <dbReference type="EMBL" id="KAJ7551069.1"/>
    </source>
</evidence>
<comment type="caution">
    <text evidence="1">The sequence shown here is derived from an EMBL/GenBank/DDBJ whole genome shotgun (WGS) entry which is preliminary data.</text>
</comment>
<evidence type="ECO:0000313" key="2">
    <source>
        <dbReference type="Proteomes" id="UP001162992"/>
    </source>
</evidence>
<proteinExistence type="predicted"/>